<organism evidence="1 2">
    <name type="scientific">Dichomitus squalens</name>
    <dbReference type="NCBI Taxonomy" id="114155"/>
    <lineage>
        <taxon>Eukaryota</taxon>
        <taxon>Fungi</taxon>
        <taxon>Dikarya</taxon>
        <taxon>Basidiomycota</taxon>
        <taxon>Agaricomycotina</taxon>
        <taxon>Agaricomycetes</taxon>
        <taxon>Polyporales</taxon>
        <taxon>Polyporaceae</taxon>
        <taxon>Dichomitus</taxon>
    </lineage>
</organism>
<sequence length="166" mass="18009">MLTSSSVSIAACQPPLTGPGRGCRDAPESICYAHLNVGNASSVSDLVYGSALPDMKACRPFGRISKKADATAEMADLIYYTLTELEKVCHRGSAQSSNRLSISAGGSPYGIEVRVASRTLPWTVPPFIDRACCSRLQRSLVVWRSVTYKTSRTRGFERTVHLAFAF</sequence>
<proteinExistence type="predicted"/>
<accession>A0A4Q9PSP8</accession>
<name>A0A4Q9PSP8_9APHY</name>
<evidence type="ECO:0000313" key="2">
    <source>
        <dbReference type="Proteomes" id="UP000292082"/>
    </source>
</evidence>
<dbReference type="AlphaFoldDB" id="A0A4Q9PSP8"/>
<reference evidence="1 2" key="1">
    <citation type="submission" date="2019-01" db="EMBL/GenBank/DDBJ databases">
        <title>Draft genome sequences of three monokaryotic isolates of the white-rot basidiomycete fungus Dichomitus squalens.</title>
        <authorList>
            <consortium name="DOE Joint Genome Institute"/>
            <person name="Lopez S.C."/>
            <person name="Andreopoulos B."/>
            <person name="Pangilinan J."/>
            <person name="Lipzen A."/>
            <person name="Riley R."/>
            <person name="Ahrendt S."/>
            <person name="Ng V."/>
            <person name="Barry K."/>
            <person name="Daum C."/>
            <person name="Grigoriev I.V."/>
            <person name="Hilden K.S."/>
            <person name="Makela M.R."/>
            <person name="de Vries R.P."/>
        </authorList>
    </citation>
    <scope>NUCLEOTIDE SEQUENCE [LARGE SCALE GENOMIC DNA]</scope>
    <source>
        <strain evidence="1 2">CBS 464.89</strain>
    </source>
</reference>
<protein>
    <submittedName>
        <fullName evidence="1">Uncharacterized protein</fullName>
    </submittedName>
</protein>
<keyword evidence="2" id="KW-1185">Reference proteome</keyword>
<evidence type="ECO:0000313" key="1">
    <source>
        <dbReference type="EMBL" id="TBU57462.1"/>
    </source>
</evidence>
<dbReference type="EMBL" id="ML145137">
    <property type="protein sequence ID" value="TBU57462.1"/>
    <property type="molecule type" value="Genomic_DNA"/>
</dbReference>
<dbReference type="Proteomes" id="UP000292082">
    <property type="component" value="Unassembled WGS sequence"/>
</dbReference>
<gene>
    <name evidence="1" type="ORF">BD310DRAFT_929425</name>
</gene>